<comment type="similarity">
    <text evidence="4">Belongs to the GART family.</text>
</comment>
<name>A0A7K3NMY9_9BACT</name>
<accession>A0A7K3NMY9</accession>
<feature type="binding site" evidence="4">
    <location>
        <begin position="91"/>
        <end position="94"/>
    </location>
    <ligand>
        <name>(6R)-10-formyltetrahydrofolate</name>
        <dbReference type="ChEBI" id="CHEBI:195366"/>
    </ligand>
</feature>
<dbReference type="EMBL" id="JAAGRQ010000022">
    <property type="protein sequence ID" value="NDY56569.1"/>
    <property type="molecule type" value="Genomic_DNA"/>
</dbReference>
<dbReference type="InterPro" id="IPR036477">
    <property type="entry name" value="Formyl_transf_N_sf"/>
</dbReference>
<dbReference type="GO" id="GO:0005829">
    <property type="term" value="C:cytosol"/>
    <property type="evidence" value="ECO:0007669"/>
    <property type="project" value="TreeGrafter"/>
</dbReference>
<dbReference type="PANTHER" id="PTHR43369:SF2">
    <property type="entry name" value="PHOSPHORIBOSYLGLYCINAMIDE FORMYLTRANSFERASE"/>
    <property type="match status" value="1"/>
</dbReference>
<feature type="site" description="Raises pKa of active site His" evidence="4">
    <location>
        <position position="146"/>
    </location>
</feature>
<reference evidence="6 7" key="1">
    <citation type="submission" date="2020-02" db="EMBL/GenBank/DDBJ databases">
        <title>Comparative genomics of sulfur disproportionating microorganisms.</title>
        <authorList>
            <person name="Ward L.M."/>
            <person name="Bertran E."/>
            <person name="Johnston D.T."/>
        </authorList>
    </citation>
    <scope>NUCLEOTIDE SEQUENCE [LARGE SCALE GENOMIC DNA]</scope>
    <source>
        <strain evidence="6 7">DSM 3696</strain>
    </source>
</reference>
<dbReference type="SUPFAM" id="SSF53328">
    <property type="entry name" value="Formyltransferase"/>
    <property type="match status" value="1"/>
</dbReference>
<feature type="binding site" evidence="4">
    <location>
        <position position="66"/>
    </location>
    <ligand>
        <name>(6R)-10-formyltetrahydrofolate</name>
        <dbReference type="ChEBI" id="CHEBI:195366"/>
    </ligand>
</feature>
<evidence type="ECO:0000259" key="5">
    <source>
        <dbReference type="Pfam" id="PF00551"/>
    </source>
</evidence>
<evidence type="ECO:0000313" key="6">
    <source>
        <dbReference type="EMBL" id="NDY56569.1"/>
    </source>
</evidence>
<comment type="function">
    <text evidence="4">Catalyzes the transfer of a formyl group from 10-formyltetrahydrofolate to 5-phospho-ribosyl-glycinamide (GAR), producing 5-phospho-ribosyl-N-formylglycinamide (FGAR) and tetrahydrofolate.</text>
</comment>
<proteinExistence type="inferred from homology"/>
<organism evidence="6 7">
    <name type="scientific">Desulfolutivibrio sulfodismutans</name>
    <dbReference type="NCBI Taxonomy" id="63561"/>
    <lineage>
        <taxon>Bacteria</taxon>
        <taxon>Pseudomonadati</taxon>
        <taxon>Thermodesulfobacteriota</taxon>
        <taxon>Desulfovibrionia</taxon>
        <taxon>Desulfovibrionales</taxon>
        <taxon>Desulfovibrionaceae</taxon>
        <taxon>Desulfolutivibrio</taxon>
    </lineage>
</organism>
<dbReference type="GO" id="GO:0004644">
    <property type="term" value="F:phosphoribosylglycinamide formyltransferase activity"/>
    <property type="evidence" value="ECO:0007669"/>
    <property type="project" value="UniProtKB-UniRule"/>
</dbReference>
<dbReference type="Pfam" id="PF00551">
    <property type="entry name" value="Formyl_trans_N"/>
    <property type="match status" value="1"/>
</dbReference>
<evidence type="ECO:0000256" key="3">
    <source>
        <dbReference type="ARBA" id="ARBA00022755"/>
    </source>
</evidence>
<evidence type="ECO:0000256" key="1">
    <source>
        <dbReference type="ARBA" id="ARBA00005054"/>
    </source>
</evidence>
<dbReference type="InterPro" id="IPR002376">
    <property type="entry name" value="Formyl_transf_N"/>
</dbReference>
<feature type="binding site" evidence="4">
    <location>
        <begin position="13"/>
        <end position="15"/>
    </location>
    <ligand>
        <name>N(1)-(5-phospho-beta-D-ribosyl)glycinamide</name>
        <dbReference type="ChEBI" id="CHEBI:143788"/>
    </ligand>
</feature>
<keyword evidence="2 4" id="KW-0808">Transferase</keyword>
<dbReference type="AlphaFoldDB" id="A0A7K3NMY9"/>
<dbReference type="RefSeq" id="WP_163301620.1">
    <property type="nucleotide sequence ID" value="NZ_JAAGRQ010000022.1"/>
</dbReference>
<gene>
    <name evidence="4" type="primary">purN</name>
    <name evidence="6" type="ORF">G3N56_07410</name>
</gene>
<keyword evidence="7" id="KW-1185">Reference proteome</keyword>
<feature type="domain" description="Formyl transferase N-terminal" evidence="5">
    <location>
        <begin position="5"/>
        <end position="183"/>
    </location>
</feature>
<dbReference type="UniPathway" id="UPA00074">
    <property type="reaction ID" value="UER00126"/>
</dbReference>
<dbReference type="GO" id="GO:0006189">
    <property type="term" value="P:'de novo' IMP biosynthetic process"/>
    <property type="evidence" value="ECO:0007669"/>
    <property type="project" value="UniProtKB-UniRule"/>
</dbReference>
<comment type="pathway">
    <text evidence="1 4">Purine metabolism; IMP biosynthesis via de novo pathway; N(2)-formyl-N(1)-(5-phospho-D-ribosyl)glycinamide from N(1)-(5-phospho-D-ribosyl)glycinamide (10-formyl THF route): step 1/1.</text>
</comment>
<comment type="catalytic activity">
    <reaction evidence="4">
        <text>N(1)-(5-phospho-beta-D-ribosyl)glycinamide + (6R)-10-formyltetrahydrofolate = N(2)-formyl-N(1)-(5-phospho-beta-D-ribosyl)glycinamide + (6S)-5,6,7,8-tetrahydrofolate + H(+)</text>
        <dbReference type="Rhea" id="RHEA:15053"/>
        <dbReference type="ChEBI" id="CHEBI:15378"/>
        <dbReference type="ChEBI" id="CHEBI:57453"/>
        <dbReference type="ChEBI" id="CHEBI:143788"/>
        <dbReference type="ChEBI" id="CHEBI:147286"/>
        <dbReference type="ChEBI" id="CHEBI:195366"/>
        <dbReference type="EC" id="2.1.2.2"/>
    </reaction>
</comment>
<evidence type="ECO:0000313" key="7">
    <source>
        <dbReference type="Proteomes" id="UP000469724"/>
    </source>
</evidence>
<protein>
    <recommendedName>
        <fullName evidence="4">Phosphoribosylglycinamide formyltransferase</fullName>
        <ecNumber evidence="4">2.1.2.2</ecNumber>
    </recommendedName>
    <alternativeName>
        <fullName evidence="4">5'-phosphoribosylglycinamide transformylase</fullName>
    </alternativeName>
    <alternativeName>
        <fullName evidence="4">GAR transformylase</fullName>
        <shortName evidence="4">GART</shortName>
    </alternativeName>
</protein>
<dbReference type="EC" id="2.1.2.2" evidence="4"/>
<dbReference type="CDD" id="cd08645">
    <property type="entry name" value="FMT_core_GART"/>
    <property type="match status" value="1"/>
</dbReference>
<dbReference type="NCBIfam" id="TIGR00639">
    <property type="entry name" value="PurN"/>
    <property type="match status" value="1"/>
</dbReference>
<keyword evidence="3 4" id="KW-0658">Purine biosynthesis</keyword>
<dbReference type="InterPro" id="IPR004607">
    <property type="entry name" value="GART"/>
</dbReference>
<dbReference type="Gene3D" id="3.40.50.170">
    <property type="entry name" value="Formyl transferase, N-terminal domain"/>
    <property type="match status" value="1"/>
</dbReference>
<sequence>MKTPVAVLISGSGSNLQAMLDKAAAGVLAADIRLVLSNRGDAYGLARAAKCGIPTAVVEHGAYPCREAFDTALVAAIRKSGAEVVVLAGFMRILGPGFVTAFSQRILNIHPALLPSFPGVHGQPDAARHGVKISGCTVHFVDEKMDHGPIVIQAAVPAHAEDDGKALGGRILALEHRIFPQAVHWLCTGRLSIVGRHVRLAPADVAPADMSGLGPCLVNPPLEQGF</sequence>
<dbReference type="Proteomes" id="UP000469724">
    <property type="component" value="Unassembled WGS sequence"/>
</dbReference>
<feature type="binding site" evidence="4">
    <location>
        <position position="108"/>
    </location>
    <ligand>
        <name>(6R)-10-formyltetrahydrofolate</name>
        <dbReference type="ChEBI" id="CHEBI:195366"/>
    </ligand>
</feature>
<dbReference type="HAMAP" id="MF_01930">
    <property type="entry name" value="PurN"/>
    <property type="match status" value="1"/>
</dbReference>
<comment type="caution">
    <text evidence="6">The sequence shown here is derived from an EMBL/GenBank/DDBJ whole genome shotgun (WGS) entry which is preliminary data.</text>
</comment>
<evidence type="ECO:0000256" key="2">
    <source>
        <dbReference type="ARBA" id="ARBA00022679"/>
    </source>
</evidence>
<feature type="active site" description="Proton donor" evidence="4">
    <location>
        <position position="110"/>
    </location>
</feature>
<dbReference type="PANTHER" id="PTHR43369">
    <property type="entry name" value="PHOSPHORIBOSYLGLYCINAMIDE FORMYLTRANSFERASE"/>
    <property type="match status" value="1"/>
</dbReference>
<evidence type="ECO:0000256" key="4">
    <source>
        <dbReference type="HAMAP-Rule" id="MF_01930"/>
    </source>
</evidence>